<evidence type="ECO:0000313" key="2">
    <source>
        <dbReference type="EMBL" id="KAF4726545.1"/>
    </source>
</evidence>
<feature type="non-terminal residue" evidence="2">
    <location>
        <position position="1"/>
    </location>
</feature>
<protein>
    <submittedName>
        <fullName evidence="2">Uncharacterized protein</fullName>
    </submittedName>
</protein>
<accession>A0A7J6S1Z0</accession>
<dbReference type="Proteomes" id="UP000574390">
    <property type="component" value="Unassembled WGS sequence"/>
</dbReference>
<feature type="region of interest" description="Disordered" evidence="1">
    <location>
        <begin position="95"/>
        <end position="128"/>
    </location>
</feature>
<sequence length="128" mass="14169">SCFLINTAGRGDEKEFLEAFGLAGDIFEISTFMPATTFMCWSQDRVAWDLRLGVRIEEQGAVSPDCVVQLQYTDEASTTESSNEIEQLAWDSLQAESRQGTPDGRVLGRKSTSATRRNDEATPAKQVK</sequence>
<reference evidence="2 3" key="1">
    <citation type="submission" date="2020-04" db="EMBL/GenBank/DDBJ databases">
        <title>Perkinsus olseni comparative genomics.</title>
        <authorList>
            <person name="Bogema D.R."/>
        </authorList>
    </citation>
    <scope>NUCLEOTIDE SEQUENCE [LARGE SCALE GENOMIC DNA]</scope>
    <source>
        <strain evidence="2">ATCC PRA-205</strain>
    </source>
</reference>
<proteinExistence type="predicted"/>
<organism evidence="2 3">
    <name type="scientific">Perkinsus olseni</name>
    <name type="common">Perkinsus atlanticus</name>
    <dbReference type="NCBI Taxonomy" id="32597"/>
    <lineage>
        <taxon>Eukaryota</taxon>
        <taxon>Sar</taxon>
        <taxon>Alveolata</taxon>
        <taxon>Perkinsozoa</taxon>
        <taxon>Perkinsea</taxon>
        <taxon>Perkinsida</taxon>
        <taxon>Perkinsidae</taxon>
        <taxon>Perkinsus</taxon>
    </lineage>
</organism>
<comment type="caution">
    <text evidence="2">The sequence shown here is derived from an EMBL/GenBank/DDBJ whole genome shotgun (WGS) entry which is preliminary data.</text>
</comment>
<dbReference type="EMBL" id="JABANM010018170">
    <property type="protein sequence ID" value="KAF4726545.1"/>
    <property type="molecule type" value="Genomic_DNA"/>
</dbReference>
<evidence type="ECO:0000313" key="3">
    <source>
        <dbReference type="Proteomes" id="UP000574390"/>
    </source>
</evidence>
<evidence type="ECO:0000256" key="1">
    <source>
        <dbReference type="SAM" id="MobiDB-lite"/>
    </source>
</evidence>
<feature type="non-terminal residue" evidence="2">
    <location>
        <position position="128"/>
    </location>
</feature>
<gene>
    <name evidence="2" type="ORF">FOZ62_021653</name>
</gene>
<name>A0A7J6S1Z0_PEROL</name>
<dbReference type="AlphaFoldDB" id="A0A7J6S1Z0"/>